<organism evidence="5 6">
    <name type="scientific">Sinorhizobium meliloti CCNWSX0020</name>
    <dbReference type="NCBI Taxonomy" id="1107881"/>
    <lineage>
        <taxon>Bacteria</taxon>
        <taxon>Pseudomonadati</taxon>
        <taxon>Pseudomonadota</taxon>
        <taxon>Alphaproteobacteria</taxon>
        <taxon>Hyphomicrobiales</taxon>
        <taxon>Rhizobiaceae</taxon>
        <taxon>Sinorhizobium/Ensifer group</taxon>
        <taxon>Sinorhizobium</taxon>
    </lineage>
</organism>
<keyword evidence="1" id="KW-0645">Protease</keyword>
<keyword evidence="3" id="KW-1015">Disulfide bond</keyword>
<dbReference type="GO" id="GO:0006508">
    <property type="term" value="P:proteolysis"/>
    <property type="evidence" value="ECO:0007669"/>
    <property type="project" value="UniProtKB-KW"/>
</dbReference>
<dbReference type="FunFam" id="2.40.10.10:FF:000002">
    <property type="entry name" value="Transmembrane protease serine"/>
    <property type="match status" value="1"/>
</dbReference>
<protein>
    <submittedName>
        <fullName evidence="5">Trypsin</fullName>
    </submittedName>
</protein>
<evidence type="ECO:0000256" key="3">
    <source>
        <dbReference type="ARBA" id="ARBA00023157"/>
    </source>
</evidence>
<dbReference type="Proteomes" id="UP000004038">
    <property type="component" value="Unassembled WGS sequence"/>
</dbReference>
<dbReference type="SMART" id="SM00020">
    <property type="entry name" value="Tryp_SPc"/>
    <property type="match status" value="1"/>
</dbReference>
<accession>H0FSX6</accession>
<keyword evidence="2" id="KW-0378">Hydrolase</keyword>
<evidence type="ECO:0000313" key="6">
    <source>
        <dbReference type="Proteomes" id="UP000004038"/>
    </source>
</evidence>
<dbReference type="Gene3D" id="2.40.10.10">
    <property type="entry name" value="Trypsin-like serine proteases"/>
    <property type="match status" value="1"/>
</dbReference>
<dbReference type="Pfam" id="PF00089">
    <property type="entry name" value="Trypsin"/>
    <property type="match status" value="1"/>
</dbReference>
<dbReference type="InterPro" id="IPR033116">
    <property type="entry name" value="TRYPSIN_SER"/>
</dbReference>
<dbReference type="SUPFAM" id="SSF50494">
    <property type="entry name" value="Trypsin-like serine proteases"/>
    <property type="match status" value="1"/>
</dbReference>
<evidence type="ECO:0000313" key="5">
    <source>
        <dbReference type="EMBL" id="EHK80076.1"/>
    </source>
</evidence>
<proteinExistence type="predicted"/>
<dbReference type="InterPro" id="IPR009003">
    <property type="entry name" value="Peptidase_S1_PA"/>
</dbReference>
<evidence type="ECO:0000256" key="1">
    <source>
        <dbReference type="ARBA" id="ARBA00022670"/>
    </source>
</evidence>
<dbReference type="GO" id="GO:0005615">
    <property type="term" value="C:extracellular space"/>
    <property type="evidence" value="ECO:0007669"/>
    <property type="project" value="TreeGrafter"/>
</dbReference>
<sequence>MNPKYSSTAFNTLTNDIAIVKTKRSIDIPVIATMVRPRDLNNVSERVTVLGWGKPRSYLNYLSERLRYLNLKMIKNDDCNSRYYNGMIDEKMICALAEGTDACQGDSGGPLVASDGRLSLYLFGVVSWGDQCGETGKPGIYANVARHYDWIIDTIKDTGN</sequence>
<dbReference type="InterPro" id="IPR043504">
    <property type="entry name" value="Peptidase_S1_PA_chymotrypsin"/>
</dbReference>
<dbReference type="AlphaFoldDB" id="H0FSX6"/>
<name>H0FSX6_RHIML</name>
<dbReference type="PANTHER" id="PTHR24264">
    <property type="entry name" value="TRYPSIN-RELATED"/>
    <property type="match status" value="1"/>
</dbReference>
<evidence type="ECO:0000256" key="2">
    <source>
        <dbReference type="ARBA" id="ARBA00022801"/>
    </source>
</evidence>
<dbReference type="InterPro" id="IPR050127">
    <property type="entry name" value="Serine_Proteases_S1"/>
</dbReference>
<feature type="domain" description="Peptidase S1" evidence="4">
    <location>
        <begin position="1"/>
        <end position="156"/>
    </location>
</feature>
<reference evidence="5 6" key="1">
    <citation type="journal article" date="2012" name="J. Bacteriol.">
        <title>Draft Genome Sequence of Sinorhizobium meliloti CCNWSX0020, a Nitrogen-Fixing Symbiont with Copper Tolerance Capability Isolated from Lead-Zinc Mine Tailings.</title>
        <authorList>
            <person name="Li Z."/>
            <person name="Ma Z."/>
            <person name="Hao X."/>
            <person name="Wei G."/>
        </authorList>
    </citation>
    <scope>NUCLEOTIDE SEQUENCE [LARGE SCALE GENOMIC DNA]</scope>
    <source>
        <strain evidence="5 6">CCNWSX0020</strain>
    </source>
</reference>
<dbReference type="InterPro" id="IPR001314">
    <property type="entry name" value="Peptidase_S1A"/>
</dbReference>
<dbReference type="PROSITE" id="PS50240">
    <property type="entry name" value="TRYPSIN_DOM"/>
    <property type="match status" value="1"/>
</dbReference>
<gene>
    <name evidence="5" type="ORF">SM0020_01205</name>
</gene>
<evidence type="ECO:0000259" key="4">
    <source>
        <dbReference type="PROSITE" id="PS50240"/>
    </source>
</evidence>
<dbReference type="PRINTS" id="PR00722">
    <property type="entry name" value="CHYMOTRYPSIN"/>
</dbReference>
<dbReference type="InterPro" id="IPR001254">
    <property type="entry name" value="Trypsin_dom"/>
</dbReference>
<dbReference type="CDD" id="cd00190">
    <property type="entry name" value="Tryp_SPc"/>
    <property type="match status" value="1"/>
</dbReference>
<dbReference type="PROSITE" id="PS00135">
    <property type="entry name" value="TRYPSIN_SER"/>
    <property type="match status" value="1"/>
</dbReference>
<dbReference type="GO" id="GO:0004252">
    <property type="term" value="F:serine-type endopeptidase activity"/>
    <property type="evidence" value="ECO:0007669"/>
    <property type="project" value="InterPro"/>
</dbReference>
<dbReference type="EMBL" id="AGVV01000001">
    <property type="protein sequence ID" value="EHK80076.1"/>
    <property type="molecule type" value="Genomic_DNA"/>
</dbReference>
<dbReference type="PANTHER" id="PTHR24264:SF54">
    <property type="entry name" value="PEPTIDASE S1 DOMAIN-CONTAINING PROTEIN"/>
    <property type="match status" value="1"/>
</dbReference>